<evidence type="ECO:0000256" key="16">
    <source>
        <dbReference type="PROSITE-ProRule" id="PRU00124"/>
    </source>
</evidence>
<keyword evidence="7" id="KW-0254">Endocytosis</keyword>
<feature type="repeat" description="LDL-receptor class B" evidence="17">
    <location>
        <begin position="468"/>
        <end position="510"/>
    </location>
</feature>
<dbReference type="PROSITE" id="PS50068">
    <property type="entry name" value="LDLRA_2"/>
    <property type="match status" value="7"/>
</dbReference>
<evidence type="ECO:0000256" key="2">
    <source>
        <dbReference type="ARBA" id="ARBA00004613"/>
    </source>
</evidence>
<dbReference type="GO" id="GO:0006898">
    <property type="term" value="P:receptor-mediated endocytosis"/>
    <property type="evidence" value="ECO:0007669"/>
    <property type="project" value="TreeGrafter"/>
</dbReference>
<feature type="disulfide bond" evidence="16">
    <location>
        <begin position="104"/>
        <end position="122"/>
    </location>
</feature>
<dbReference type="InterPro" id="IPR009030">
    <property type="entry name" value="Growth_fac_rcpt_cys_sf"/>
</dbReference>
<dbReference type="InterPro" id="IPR018097">
    <property type="entry name" value="EGF_Ca-bd_CS"/>
</dbReference>
<keyword evidence="13 16" id="KW-1015">Disulfide bond</keyword>
<feature type="disulfide bond" evidence="16">
    <location>
        <begin position="116"/>
        <end position="131"/>
    </location>
</feature>
<feature type="disulfide bond" evidence="16">
    <location>
        <begin position="97"/>
        <end position="109"/>
    </location>
</feature>
<feature type="disulfide bond" evidence="16">
    <location>
        <begin position="266"/>
        <end position="284"/>
    </location>
</feature>
<keyword evidence="9" id="KW-0732">Signal</keyword>
<dbReference type="Gene3D" id="4.10.400.10">
    <property type="entry name" value="Low-density Lipoprotein Receptor"/>
    <property type="match status" value="7"/>
</dbReference>
<organism evidence="20 21">
    <name type="scientific">Oryzias sinensis</name>
    <name type="common">Chinese medaka</name>
    <dbReference type="NCBI Taxonomy" id="183150"/>
    <lineage>
        <taxon>Eukaryota</taxon>
        <taxon>Metazoa</taxon>
        <taxon>Chordata</taxon>
        <taxon>Craniata</taxon>
        <taxon>Vertebrata</taxon>
        <taxon>Euteleostomi</taxon>
        <taxon>Actinopterygii</taxon>
        <taxon>Neopterygii</taxon>
        <taxon>Teleostei</taxon>
        <taxon>Neoteleostei</taxon>
        <taxon>Acanthomorphata</taxon>
        <taxon>Ovalentaria</taxon>
        <taxon>Atherinomorphae</taxon>
        <taxon>Beloniformes</taxon>
        <taxon>Adrianichthyidae</taxon>
        <taxon>Oryziinae</taxon>
        <taxon>Oryzias</taxon>
    </lineage>
</organism>
<dbReference type="InterPro" id="IPR000742">
    <property type="entry name" value="EGF"/>
</dbReference>
<dbReference type="PRINTS" id="PR00261">
    <property type="entry name" value="LDLRECEPTOR"/>
</dbReference>
<keyword evidence="8" id="KW-0812">Transmembrane</keyword>
<dbReference type="FunFam" id="4.10.400.10:FF:000005">
    <property type="entry name" value="low-density lipoprotein receptor-related protein 1B"/>
    <property type="match status" value="1"/>
</dbReference>
<feature type="repeat" description="LDL-receptor class B" evidence="17">
    <location>
        <begin position="555"/>
        <end position="599"/>
    </location>
</feature>
<dbReference type="Ensembl" id="ENSOSIT00000050923.1">
    <property type="protein sequence ID" value="ENSOSIP00000048458.1"/>
    <property type="gene ID" value="ENSOSIG00000022637.1"/>
</dbReference>
<evidence type="ECO:0000256" key="12">
    <source>
        <dbReference type="ARBA" id="ARBA00023136"/>
    </source>
</evidence>
<evidence type="ECO:0000256" key="3">
    <source>
        <dbReference type="ARBA" id="ARBA00009939"/>
    </source>
</evidence>
<evidence type="ECO:0000256" key="11">
    <source>
        <dbReference type="ARBA" id="ARBA00022989"/>
    </source>
</evidence>
<dbReference type="FunFam" id="4.10.400.10:FF:000124">
    <property type="entry name" value="Low density lipoprotein receptor"/>
    <property type="match status" value="1"/>
</dbReference>
<feature type="domain" description="EGF-like" evidence="19">
    <location>
        <begin position="320"/>
        <end position="335"/>
    </location>
</feature>
<dbReference type="GeneTree" id="ENSGT00940000154819"/>
<evidence type="ECO:0000256" key="8">
    <source>
        <dbReference type="ARBA" id="ARBA00022692"/>
    </source>
</evidence>
<evidence type="ECO:0000313" key="21">
    <source>
        <dbReference type="Proteomes" id="UP000694383"/>
    </source>
</evidence>
<evidence type="ECO:0000256" key="5">
    <source>
        <dbReference type="ARBA" id="ARBA00022525"/>
    </source>
</evidence>
<dbReference type="PROSITE" id="PS51120">
    <property type="entry name" value="LDLRB"/>
    <property type="match status" value="4"/>
</dbReference>
<comment type="similarity">
    <text evidence="3">Belongs to the LDLR family.</text>
</comment>
<reference evidence="20" key="2">
    <citation type="submission" date="2025-09" db="UniProtKB">
        <authorList>
            <consortium name="Ensembl"/>
        </authorList>
    </citation>
    <scope>IDENTIFICATION</scope>
</reference>
<keyword evidence="11" id="KW-1133">Transmembrane helix</keyword>
<dbReference type="InterPro" id="IPR051221">
    <property type="entry name" value="LDLR-related"/>
</dbReference>
<feature type="disulfide bond" evidence="16">
    <location>
        <begin position="181"/>
        <end position="193"/>
    </location>
</feature>
<evidence type="ECO:0000256" key="18">
    <source>
        <dbReference type="SAM" id="MobiDB-lite"/>
    </source>
</evidence>
<feature type="disulfide bond" evidence="16">
    <location>
        <begin position="227"/>
        <end position="245"/>
    </location>
</feature>
<sequence length="851" mass="92752">MLIHCLAKTDGALTCSSSQLKCGNGRCVTRRWICDGTDDCGDGTDELLSTCASKTCLPSQFNCGAPINQCVPKSWHCDGKADCSNGADEKNCTAKQCKNDEFRCANGQCISLSFVCDNDNDCSDGSDETTCSKPTCNSGSFQCNNSVCVPSLWRCDGDEDCADGSDEWPETCGGKKPAAKCSVSEFECANGQCIPGSWRCDGGIDCDDRSDELNCSRPVCLAGQFQCSDGSCLQGNLKCNSVRDCSDGSDESDCSTACDAPSEFKCSSGECISVENVCDKTKDCSDGSDEPESSCGINECSTANGGCSHHCNDLKIGFNCSCPAGYKLKADQRTCEDINECAEADTCSQICINLPGSYKCDCEWGYKIDPVSNTCKAESGTVPALLFTTRHDVRKILVDHSEYVQLIPGLKNAAALDMDMAQKTLYWSDVSLKKIFRLNLADKSSKPVTVIDSGIETPEGIAVDWVHGNIYWTDSTLKTISVTSTDGTKRKTLITENLDKPRAITIDPVNNFVYWTDLGQHAKIEKCGLNGAGRVALVTENIVWPNGITLDMVNQRLYWVDSKLHTVFSIDVNGGTRHRVVVINQRLSHPFSLTVFEDKVFWTDTGLRGIYSASRLTGRNLTQIAGDLDHPEDIILYHNLKQPISNCEFLCLPAPQADQTSPKYSCACPDDMSLGPDMRSCVAGTCRAPLNHFPKGSADKNRNPLPSVTPTKPVPVDKTATTAVANKGPASTSSVRSTQVPSANAQALFLWRRWRVKNTNSIHFDNPVYQKTTEDEVHICRNGSDGFVYPPVASLYLFTTTRRSFLQLFLFCVTSFTETSGIHGRNGFGINRKRRAQQLIFLLEDQGCTFA</sequence>
<dbReference type="SUPFAM" id="SSF57184">
    <property type="entry name" value="Growth factor receptor domain"/>
    <property type="match status" value="1"/>
</dbReference>
<dbReference type="FunFam" id="2.120.10.30:FF:000241">
    <property type="entry name" value="Low-density lipoprotein receptor-related protein 6"/>
    <property type="match status" value="1"/>
</dbReference>
<dbReference type="InterPro" id="IPR000152">
    <property type="entry name" value="EGF-type_Asp/Asn_hydroxyl_site"/>
</dbReference>
<dbReference type="InterPro" id="IPR000033">
    <property type="entry name" value="LDLR_classB_rpt"/>
</dbReference>
<evidence type="ECO:0000256" key="15">
    <source>
        <dbReference type="ARBA" id="ARBA00023180"/>
    </source>
</evidence>
<keyword evidence="6" id="KW-0245">EGF-like domain</keyword>
<dbReference type="FunFam" id="4.10.400.10:FF:000113">
    <property type="entry name" value="Low-density lipoprotein receptor-related protein 8"/>
    <property type="match status" value="1"/>
</dbReference>
<feature type="disulfide bond" evidence="16">
    <location>
        <begin position="239"/>
        <end position="254"/>
    </location>
</feature>
<feature type="disulfide bond" evidence="16">
    <location>
        <begin position="188"/>
        <end position="206"/>
    </location>
</feature>
<dbReference type="InterPro" id="IPR002172">
    <property type="entry name" value="LDrepeatLR_classA_rpt"/>
</dbReference>
<evidence type="ECO:0000259" key="19">
    <source>
        <dbReference type="PROSITE" id="PS01186"/>
    </source>
</evidence>
<feature type="domain" description="EGF-like" evidence="19">
    <location>
        <begin position="360"/>
        <end position="375"/>
    </location>
</feature>
<accession>A0A8C7ZZD2</accession>
<feature type="region of interest" description="Disordered" evidence="18">
    <location>
        <begin position="692"/>
        <end position="715"/>
    </location>
</feature>
<dbReference type="Pfam" id="PF12662">
    <property type="entry name" value="cEGF"/>
    <property type="match status" value="1"/>
</dbReference>
<dbReference type="PROSITE" id="PS00010">
    <property type="entry name" value="ASX_HYDROXYL"/>
    <property type="match status" value="1"/>
</dbReference>
<keyword evidence="4" id="KW-1003">Cell membrane</keyword>
<dbReference type="InterPro" id="IPR023415">
    <property type="entry name" value="LDLR_class-A_CS"/>
</dbReference>
<dbReference type="Gene3D" id="2.10.25.10">
    <property type="entry name" value="Laminin"/>
    <property type="match status" value="3"/>
</dbReference>
<dbReference type="SUPFAM" id="SSF63825">
    <property type="entry name" value="YWTD domain"/>
    <property type="match status" value="1"/>
</dbReference>
<feature type="disulfide bond" evidence="16">
    <location>
        <begin position="136"/>
        <end position="148"/>
    </location>
</feature>
<evidence type="ECO:0000256" key="17">
    <source>
        <dbReference type="PROSITE-ProRule" id="PRU00461"/>
    </source>
</evidence>
<dbReference type="PROSITE" id="PS01209">
    <property type="entry name" value="LDLRA_1"/>
    <property type="match status" value="4"/>
</dbReference>
<evidence type="ECO:0000256" key="13">
    <source>
        <dbReference type="ARBA" id="ARBA00023157"/>
    </source>
</evidence>
<keyword evidence="21" id="KW-1185">Reference proteome</keyword>
<keyword evidence="12" id="KW-0472">Membrane</keyword>
<evidence type="ECO:0000256" key="14">
    <source>
        <dbReference type="ARBA" id="ARBA00023170"/>
    </source>
</evidence>
<evidence type="ECO:0000256" key="6">
    <source>
        <dbReference type="ARBA" id="ARBA00022536"/>
    </source>
</evidence>
<feature type="disulfide bond" evidence="16">
    <location>
        <begin position="77"/>
        <end position="92"/>
    </location>
</feature>
<dbReference type="SUPFAM" id="SSF57424">
    <property type="entry name" value="LDL receptor-like module"/>
    <property type="match status" value="7"/>
</dbReference>
<feature type="repeat" description="LDL-receptor class B" evidence="17">
    <location>
        <begin position="423"/>
        <end position="467"/>
    </location>
</feature>
<keyword evidence="5" id="KW-0964">Secreted</keyword>
<dbReference type="FunFam" id="2.10.25.10:FF:000093">
    <property type="entry name" value="Very low-density lipoprotein receptor"/>
    <property type="match status" value="1"/>
</dbReference>
<comment type="subcellular location">
    <subcellularLocation>
        <location evidence="1">Cell membrane</location>
        <topology evidence="1">Single-pass type I membrane protein</topology>
    </subcellularLocation>
    <subcellularLocation>
        <location evidence="2">Secreted</location>
    </subcellularLocation>
</comment>
<dbReference type="CDD" id="cd00054">
    <property type="entry name" value="EGF_CA"/>
    <property type="match status" value="1"/>
</dbReference>
<reference evidence="20" key="1">
    <citation type="submission" date="2025-08" db="UniProtKB">
        <authorList>
            <consortium name="Ensembl"/>
        </authorList>
    </citation>
    <scope>IDENTIFICATION</scope>
</reference>
<dbReference type="FunFam" id="4.10.400.10:FF:000034">
    <property type="entry name" value="Low-density lipoprotein receptor-related protein 2"/>
    <property type="match status" value="1"/>
</dbReference>
<feature type="repeat" description="LDL-receptor class B" evidence="17">
    <location>
        <begin position="511"/>
        <end position="554"/>
    </location>
</feature>
<keyword evidence="10" id="KW-0677">Repeat</keyword>
<dbReference type="SMART" id="SM00181">
    <property type="entry name" value="EGF"/>
    <property type="match status" value="6"/>
</dbReference>
<dbReference type="InterPro" id="IPR026823">
    <property type="entry name" value="cEGF"/>
</dbReference>
<dbReference type="PANTHER" id="PTHR22722:SF15">
    <property type="entry name" value="LOW-DENSITY LIPOPROTEIN RECEPTOR-RELATED"/>
    <property type="match status" value="1"/>
</dbReference>
<dbReference type="Proteomes" id="UP000694383">
    <property type="component" value="Unplaced"/>
</dbReference>
<dbReference type="GO" id="GO:0005576">
    <property type="term" value="C:extracellular region"/>
    <property type="evidence" value="ECO:0007669"/>
    <property type="project" value="UniProtKB-SubCell"/>
</dbReference>
<evidence type="ECO:0000256" key="9">
    <source>
        <dbReference type="ARBA" id="ARBA00022729"/>
    </source>
</evidence>
<name>A0A8C7ZZD2_9TELE</name>
<feature type="disulfide bond" evidence="16">
    <location>
        <begin position="22"/>
        <end position="40"/>
    </location>
</feature>
<evidence type="ECO:0000256" key="7">
    <source>
        <dbReference type="ARBA" id="ARBA00022583"/>
    </source>
</evidence>
<dbReference type="GO" id="GO:0043235">
    <property type="term" value="C:receptor complex"/>
    <property type="evidence" value="ECO:0007669"/>
    <property type="project" value="TreeGrafter"/>
</dbReference>
<evidence type="ECO:0000313" key="20">
    <source>
        <dbReference type="Ensembl" id="ENSOSIP00000048458.1"/>
    </source>
</evidence>
<feature type="disulfide bond" evidence="16">
    <location>
        <begin position="15"/>
        <end position="27"/>
    </location>
</feature>
<dbReference type="GO" id="GO:0005509">
    <property type="term" value="F:calcium ion binding"/>
    <property type="evidence" value="ECO:0007669"/>
    <property type="project" value="InterPro"/>
</dbReference>
<dbReference type="AlphaFoldDB" id="A0A8C7ZZD2"/>
<keyword evidence="14" id="KW-0675">Receptor</keyword>
<comment type="caution">
    <text evidence="16">Lacks conserved residue(s) required for the propagation of feature annotation.</text>
</comment>
<dbReference type="SMART" id="SM00135">
    <property type="entry name" value="LY"/>
    <property type="match status" value="5"/>
</dbReference>
<dbReference type="PANTHER" id="PTHR22722">
    <property type="entry name" value="LOW-DENSITY LIPOPROTEIN RECEPTOR-RELATED PROTEIN 2-RELATED"/>
    <property type="match status" value="1"/>
</dbReference>
<dbReference type="SMART" id="SM00192">
    <property type="entry name" value="LDLa"/>
    <property type="match status" value="7"/>
</dbReference>
<evidence type="ECO:0000256" key="1">
    <source>
        <dbReference type="ARBA" id="ARBA00004251"/>
    </source>
</evidence>
<evidence type="ECO:0000256" key="4">
    <source>
        <dbReference type="ARBA" id="ARBA00022475"/>
    </source>
</evidence>
<dbReference type="GO" id="GO:0016324">
    <property type="term" value="C:apical plasma membrane"/>
    <property type="evidence" value="ECO:0007669"/>
    <property type="project" value="TreeGrafter"/>
</dbReference>
<dbReference type="InterPro" id="IPR011042">
    <property type="entry name" value="6-blade_b-propeller_TolB-like"/>
</dbReference>
<feature type="disulfide bond" evidence="16">
    <location>
        <begin position="200"/>
        <end position="215"/>
    </location>
</feature>
<proteinExistence type="inferred from homology"/>
<dbReference type="GO" id="GO:0042562">
    <property type="term" value="F:hormone binding"/>
    <property type="evidence" value="ECO:0007669"/>
    <property type="project" value="TreeGrafter"/>
</dbReference>
<dbReference type="InterPro" id="IPR036055">
    <property type="entry name" value="LDL_receptor-like_sf"/>
</dbReference>
<feature type="disulfide bond" evidence="16">
    <location>
        <begin position="220"/>
        <end position="232"/>
    </location>
</feature>
<dbReference type="CDD" id="cd00112">
    <property type="entry name" value="LDLa"/>
    <property type="match status" value="7"/>
</dbReference>
<dbReference type="Pfam" id="PF00058">
    <property type="entry name" value="Ldl_recept_b"/>
    <property type="match status" value="5"/>
</dbReference>
<evidence type="ECO:0000256" key="10">
    <source>
        <dbReference type="ARBA" id="ARBA00022737"/>
    </source>
</evidence>
<dbReference type="FunFam" id="4.10.400.10:FF:000030">
    <property type="entry name" value="Sortilin related receptor 1"/>
    <property type="match status" value="1"/>
</dbReference>
<dbReference type="PROSITE" id="PS01186">
    <property type="entry name" value="EGF_2"/>
    <property type="match status" value="2"/>
</dbReference>
<dbReference type="PROSITE" id="PS01187">
    <property type="entry name" value="EGF_CA"/>
    <property type="match status" value="1"/>
</dbReference>
<protein>
    <submittedName>
        <fullName evidence="20">Low density lipoprotein receptor b</fullName>
    </submittedName>
</protein>
<dbReference type="Gene3D" id="2.120.10.30">
    <property type="entry name" value="TolB, C-terminal domain"/>
    <property type="match status" value="1"/>
</dbReference>
<keyword evidence="15" id="KW-0325">Glycoprotein</keyword>
<dbReference type="SMART" id="SM00179">
    <property type="entry name" value="EGF_CA"/>
    <property type="match status" value="2"/>
</dbReference>
<feature type="disulfide bond" evidence="16">
    <location>
        <begin position="143"/>
        <end position="161"/>
    </location>
</feature>
<dbReference type="InterPro" id="IPR001881">
    <property type="entry name" value="EGF-like_Ca-bd_dom"/>
</dbReference>
<dbReference type="Pfam" id="PF00057">
    <property type="entry name" value="Ldl_recept_a"/>
    <property type="match status" value="7"/>
</dbReference>
<dbReference type="FunFam" id="2.10.25.10:FF:000139">
    <property type="entry name" value="Fibulin-1"/>
    <property type="match status" value="1"/>
</dbReference>